<evidence type="ECO:0000313" key="10">
    <source>
        <dbReference type="EMBL" id="KAF2005203.1"/>
    </source>
</evidence>
<sequence>MATKPRIIVYILRRDVRLSDNPIFHHVSPVACKRDSKTELSHDSISNGKPDLNITHLLPIYVFPANSIEVSGFLSHEAQRSPYPEARSKVAGIWRTGPHRAKFLAEGAWNLKENLEQLGCGSGLEIRVGYINHVVEHILDWYNSDRDENGDTKVDIAGVWMTGEEGSEEKADERKTRAITEERGVTFKIWDDEKYFVDESDVPFDNISDLPNIYTQYRKSLEPLRKRPRRALPSPSRLPLLPSVIPPQQEPFEIPTTLAGIKDCLLAPLNQDPTFGLPAPPVWPAGTQSAHPYSGGETYALQRLSHLISSGAMSSYKATRNGLLGLDFSTKLSAYLAQGHITARQIHWAMFEFEEGRGGGEGLTGYGTGKENDGTYAVRFELVWRDYMRLCSRKFGSKMFHSNGIGVVCRPDNIDNGGKDLARSHYEQQPSRKRWKYLHKSGAGGDDPAKNREMFNRFGSGRTGIGLIDASNREIFLTGYTSNRARQNVASFLTAHIGIDWRVGAEWYEFLLTDYDVSSNWGNWQYIAGVGNDPRDGRKFNPVKQALDYDRQGEYIKAWVPELRNVRLTKSMGPNKEEIDENRLMGLYQAWRLERWERDSLGLSGLDWVEHPLTKIEFSVGRGGSRANVNVKGRGRGNWRGQGSTRGRGFRRLGEEEKANRGDFPSQ</sequence>
<dbReference type="Gene3D" id="1.25.40.80">
    <property type="match status" value="1"/>
</dbReference>
<evidence type="ECO:0000256" key="2">
    <source>
        <dbReference type="ARBA" id="ARBA00022630"/>
    </source>
</evidence>
<evidence type="ECO:0000256" key="1">
    <source>
        <dbReference type="ARBA" id="ARBA00005862"/>
    </source>
</evidence>
<dbReference type="InterPro" id="IPR014729">
    <property type="entry name" value="Rossmann-like_a/b/a_fold"/>
</dbReference>
<accession>A0A6A5WTR1</accession>
<comment type="cofactor">
    <cofactor evidence="7">
        <name>(6R)-5,10-methylene-5,6,7,8-tetrahydrofolate</name>
        <dbReference type="ChEBI" id="CHEBI:15636"/>
    </cofactor>
    <text evidence="7">Binds 1 5,10-methenyltetrahydrofolate (MTHF) per subunit.</text>
</comment>
<dbReference type="InterPro" id="IPR006050">
    <property type="entry name" value="DNA_photolyase_N"/>
</dbReference>
<comment type="function">
    <text evidence="7">May have a photoreceptor function.</text>
</comment>
<organism evidence="10 11">
    <name type="scientific">Amniculicola lignicola CBS 123094</name>
    <dbReference type="NCBI Taxonomy" id="1392246"/>
    <lineage>
        <taxon>Eukaryota</taxon>
        <taxon>Fungi</taxon>
        <taxon>Dikarya</taxon>
        <taxon>Ascomycota</taxon>
        <taxon>Pezizomycotina</taxon>
        <taxon>Dothideomycetes</taxon>
        <taxon>Pleosporomycetidae</taxon>
        <taxon>Pleosporales</taxon>
        <taxon>Amniculicolaceae</taxon>
        <taxon>Amniculicola</taxon>
    </lineage>
</organism>
<dbReference type="InterPro" id="IPR014133">
    <property type="entry name" value="Cry_DASH"/>
</dbReference>
<dbReference type="InterPro" id="IPR002081">
    <property type="entry name" value="Cryptochrome/DNA_photolyase_1"/>
</dbReference>
<dbReference type="Gene3D" id="3.40.50.620">
    <property type="entry name" value="HUPs"/>
    <property type="match status" value="1"/>
</dbReference>
<dbReference type="GO" id="GO:0003904">
    <property type="term" value="F:deoxyribodipyrimidine photo-lyase activity"/>
    <property type="evidence" value="ECO:0007669"/>
    <property type="project" value="TreeGrafter"/>
</dbReference>
<dbReference type="InterPro" id="IPR005101">
    <property type="entry name" value="Cryptochr/Photolyase_FAD-bd"/>
</dbReference>
<evidence type="ECO:0000259" key="9">
    <source>
        <dbReference type="PROSITE" id="PS51645"/>
    </source>
</evidence>
<dbReference type="InterPro" id="IPR036155">
    <property type="entry name" value="Crypto/Photolyase_N_sf"/>
</dbReference>
<dbReference type="PANTHER" id="PTHR11455:SF22">
    <property type="entry name" value="CRYPTOCHROME DASH"/>
    <property type="match status" value="1"/>
</dbReference>
<protein>
    <recommendedName>
        <fullName evidence="7">Cryptochrome DASH</fullName>
    </recommendedName>
</protein>
<dbReference type="PANTHER" id="PTHR11455">
    <property type="entry name" value="CRYPTOCHROME"/>
    <property type="match status" value="1"/>
</dbReference>
<dbReference type="GO" id="GO:0071949">
    <property type="term" value="F:FAD binding"/>
    <property type="evidence" value="ECO:0007669"/>
    <property type="project" value="TreeGrafter"/>
</dbReference>
<dbReference type="Gene3D" id="1.10.579.10">
    <property type="entry name" value="DNA Cyclobutane Dipyrimidine Photolyase, subunit A, domain 3"/>
    <property type="match status" value="1"/>
</dbReference>
<feature type="binding site" evidence="5">
    <location>
        <begin position="329"/>
        <end position="333"/>
    </location>
    <ligand>
        <name>FAD</name>
        <dbReference type="ChEBI" id="CHEBI:57692"/>
    </ligand>
</feature>
<feature type="site" description="Electron transfer via tryptophanyl radical" evidence="6">
    <location>
        <position position="435"/>
    </location>
</feature>
<comment type="similarity">
    <text evidence="1 7">Belongs to the DNA photolyase class-1 family.</text>
</comment>
<reference evidence="10" key="1">
    <citation type="journal article" date="2020" name="Stud. Mycol.">
        <title>101 Dothideomycetes genomes: a test case for predicting lifestyles and emergence of pathogens.</title>
        <authorList>
            <person name="Haridas S."/>
            <person name="Albert R."/>
            <person name="Binder M."/>
            <person name="Bloem J."/>
            <person name="Labutti K."/>
            <person name="Salamov A."/>
            <person name="Andreopoulos B."/>
            <person name="Baker S."/>
            <person name="Barry K."/>
            <person name="Bills G."/>
            <person name="Bluhm B."/>
            <person name="Cannon C."/>
            <person name="Castanera R."/>
            <person name="Culley D."/>
            <person name="Daum C."/>
            <person name="Ezra D."/>
            <person name="Gonzalez J."/>
            <person name="Henrissat B."/>
            <person name="Kuo A."/>
            <person name="Liang C."/>
            <person name="Lipzen A."/>
            <person name="Lutzoni F."/>
            <person name="Magnuson J."/>
            <person name="Mondo S."/>
            <person name="Nolan M."/>
            <person name="Ohm R."/>
            <person name="Pangilinan J."/>
            <person name="Park H.-J."/>
            <person name="Ramirez L."/>
            <person name="Alfaro M."/>
            <person name="Sun H."/>
            <person name="Tritt A."/>
            <person name="Yoshinaga Y."/>
            <person name="Zwiers L.-H."/>
            <person name="Turgeon B."/>
            <person name="Goodwin S."/>
            <person name="Spatafora J."/>
            <person name="Crous P."/>
            <person name="Grigoriev I."/>
        </authorList>
    </citation>
    <scope>NUCLEOTIDE SEQUENCE</scope>
    <source>
        <strain evidence="10">CBS 123094</strain>
    </source>
</reference>
<dbReference type="OrthoDB" id="435881at2759"/>
<keyword evidence="3 5" id="KW-0274">FAD</keyword>
<dbReference type="PRINTS" id="PR00147">
    <property type="entry name" value="DNAPHOTLYASE"/>
</dbReference>
<feature type="binding site" evidence="5">
    <location>
        <begin position="514"/>
        <end position="516"/>
    </location>
    <ligand>
        <name>FAD</name>
        <dbReference type="ChEBI" id="CHEBI:57692"/>
    </ligand>
</feature>
<gene>
    <name evidence="10" type="ORF">P154DRAFT_425060</name>
</gene>
<evidence type="ECO:0000256" key="7">
    <source>
        <dbReference type="RuleBase" id="RU367151"/>
    </source>
</evidence>
<evidence type="ECO:0000256" key="8">
    <source>
        <dbReference type="SAM" id="MobiDB-lite"/>
    </source>
</evidence>
<comment type="cofactor">
    <cofactor evidence="5 7">
        <name>FAD</name>
        <dbReference type="ChEBI" id="CHEBI:57692"/>
    </cofactor>
    <text evidence="5 7">Binds 1 FAD per subunit.</text>
</comment>
<feature type="region of interest" description="Disordered" evidence="8">
    <location>
        <begin position="629"/>
        <end position="667"/>
    </location>
</feature>
<dbReference type="EMBL" id="ML977564">
    <property type="protein sequence ID" value="KAF2005203.1"/>
    <property type="molecule type" value="Genomic_DNA"/>
</dbReference>
<feature type="binding site" evidence="5">
    <location>
        <position position="316"/>
    </location>
    <ligand>
        <name>FAD</name>
        <dbReference type="ChEBI" id="CHEBI:57692"/>
    </ligand>
</feature>
<dbReference type="GO" id="GO:0000719">
    <property type="term" value="P:photoreactive repair"/>
    <property type="evidence" value="ECO:0007669"/>
    <property type="project" value="TreeGrafter"/>
</dbReference>
<dbReference type="Pfam" id="PF00875">
    <property type="entry name" value="DNA_photolyase"/>
    <property type="match status" value="1"/>
</dbReference>
<dbReference type="Pfam" id="PF03441">
    <property type="entry name" value="FAD_binding_7"/>
    <property type="match status" value="1"/>
</dbReference>
<keyword evidence="4 7" id="KW-0157">Chromophore</keyword>
<feature type="site" description="Electron transfer via tryptophanyl radical" evidence="6">
    <location>
        <position position="524"/>
    </location>
</feature>
<dbReference type="NCBIfam" id="TIGR02765">
    <property type="entry name" value="crypto_DASH"/>
    <property type="match status" value="1"/>
</dbReference>
<feature type="site" description="Electron transfer via tryptophanyl radical" evidence="6">
    <location>
        <position position="501"/>
    </location>
</feature>
<evidence type="ECO:0000256" key="5">
    <source>
        <dbReference type="PIRSR" id="PIRSR602081-1"/>
    </source>
</evidence>
<feature type="domain" description="Photolyase/cryptochrome alpha/beta" evidence="9">
    <location>
        <begin position="6"/>
        <end position="195"/>
    </location>
</feature>
<dbReference type="GO" id="GO:0003684">
    <property type="term" value="F:damaged DNA binding"/>
    <property type="evidence" value="ECO:0007669"/>
    <property type="project" value="TreeGrafter"/>
</dbReference>
<name>A0A6A5WTR1_9PLEO</name>
<feature type="compositionally biased region" description="Gly residues" evidence="8">
    <location>
        <begin position="636"/>
        <end position="646"/>
    </location>
</feature>
<keyword evidence="11" id="KW-1185">Reference proteome</keyword>
<dbReference type="SUPFAM" id="SSF48173">
    <property type="entry name" value="Cryptochrome/photolyase FAD-binding domain"/>
    <property type="match status" value="1"/>
</dbReference>
<dbReference type="InterPro" id="IPR036134">
    <property type="entry name" value="Crypto/Photolyase_FAD-like_sf"/>
</dbReference>
<feature type="compositionally biased region" description="Basic and acidic residues" evidence="8">
    <location>
        <begin position="652"/>
        <end position="661"/>
    </location>
</feature>
<dbReference type="AlphaFoldDB" id="A0A6A5WTR1"/>
<evidence type="ECO:0000256" key="3">
    <source>
        <dbReference type="ARBA" id="ARBA00022827"/>
    </source>
</evidence>
<dbReference type="PROSITE" id="PS51645">
    <property type="entry name" value="PHR_CRY_ALPHA_BETA"/>
    <property type="match status" value="1"/>
</dbReference>
<dbReference type="Proteomes" id="UP000799779">
    <property type="component" value="Unassembled WGS sequence"/>
</dbReference>
<proteinExistence type="inferred from homology"/>
<keyword evidence="2 5" id="KW-0285">Flavoprotein</keyword>
<evidence type="ECO:0000256" key="4">
    <source>
        <dbReference type="ARBA" id="ARBA00022991"/>
    </source>
</evidence>
<dbReference type="SUPFAM" id="SSF52425">
    <property type="entry name" value="Cryptochrome/photolyase, N-terminal domain"/>
    <property type="match status" value="1"/>
</dbReference>
<evidence type="ECO:0000256" key="6">
    <source>
        <dbReference type="PIRSR" id="PIRSR602081-2"/>
    </source>
</evidence>
<evidence type="ECO:0000313" key="11">
    <source>
        <dbReference type="Proteomes" id="UP000799779"/>
    </source>
</evidence>